<sequence>MEESSVVAIGNIPGSIDDMLYGFAGTMDEEARSTLSFLLGMTDAAVLRSLELARPRTRSTTSVSSGCGATASAAEKAVCVVCIKREVSGLFSGTRLRSCRACGMAICSQVPSPGHASFPRTWLAMVDCAGLPHFRMTDLRPSEPAFAVEADCFVKETPAAHPVVATARNSFGLQLAEQVAG</sequence>
<accession>A0A8T1VWN8</accession>
<dbReference type="OrthoDB" id="60625at2759"/>
<gene>
    <name evidence="1" type="ORF">PHYPSEUDO_002785</name>
</gene>
<reference evidence="1" key="1">
    <citation type="submission" date="2021-02" db="EMBL/GenBank/DDBJ databases">
        <authorList>
            <person name="Palmer J.M."/>
        </authorList>
    </citation>
    <scope>NUCLEOTIDE SEQUENCE</scope>
    <source>
        <strain evidence="1">SCRP734</strain>
    </source>
</reference>
<organism evidence="1 2">
    <name type="scientific">Phytophthora pseudosyringae</name>
    <dbReference type="NCBI Taxonomy" id="221518"/>
    <lineage>
        <taxon>Eukaryota</taxon>
        <taxon>Sar</taxon>
        <taxon>Stramenopiles</taxon>
        <taxon>Oomycota</taxon>
        <taxon>Peronosporomycetes</taxon>
        <taxon>Peronosporales</taxon>
        <taxon>Peronosporaceae</taxon>
        <taxon>Phytophthora</taxon>
    </lineage>
</organism>
<keyword evidence="2" id="KW-1185">Reference proteome</keyword>
<dbReference type="EMBL" id="JAGDFM010000151">
    <property type="protein sequence ID" value="KAG7384320.1"/>
    <property type="molecule type" value="Genomic_DNA"/>
</dbReference>
<evidence type="ECO:0000313" key="2">
    <source>
        <dbReference type="Proteomes" id="UP000694044"/>
    </source>
</evidence>
<proteinExistence type="predicted"/>
<protein>
    <submittedName>
        <fullName evidence="1">Uncharacterized protein</fullName>
    </submittedName>
</protein>
<dbReference type="Proteomes" id="UP000694044">
    <property type="component" value="Unassembled WGS sequence"/>
</dbReference>
<name>A0A8T1VWN8_9STRA</name>
<comment type="caution">
    <text evidence="1">The sequence shown here is derived from an EMBL/GenBank/DDBJ whole genome shotgun (WGS) entry which is preliminary data.</text>
</comment>
<evidence type="ECO:0000313" key="1">
    <source>
        <dbReference type="EMBL" id="KAG7384320.1"/>
    </source>
</evidence>
<dbReference type="AlphaFoldDB" id="A0A8T1VWN8"/>